<dbReference type="AlphaFoldDB" id="A0A0E9PWL3"/>
<sequence length="62" mass="7141">MRIMISQKERSTALLSHKMVSEEFTAFPPHTSVLRICRASVRRFTISRMTMAGEDAVGEQWQ</sequence>
<name>A0A0E9PWL3_ANGAN</name>
<reference evidence="1" key="1">
    <citation type="submission" date="2014-11" db="EMBL/GenBank/DDBJ databases">
        <authorList>
            <person name="Amaro Gonzalez C."/>
        </authorList>
    </citation>
    <scope>NUCLEOTIDE SEQUENCE</scope>
</reference>
<dbReference type="EMBL" id="GBXM01099698">
    <property type="protein sequence ID" value="JAH08879.1"/>
    <property type="molecule type" value="Transcribed_RNA"/>
</dbReference>
<protein>
    <submittedName>
        <fullName evidence="1">Uncharacterized protein</fullName>
    </submittedName>
</protein>
<organism evidence="1">
    <name type="scientific">Anguilla anguilla</name>
    <name type="common">European freshwater eel</name>
    <name type="synonym">Muraena anguilla</name>
    <dbReference type="NCBI Taxonomy" id="7936"/>
    <lineage>
        <taxon>Eukaryota</taxon>
        <taxon>Metazoa</taxon>
        <taxon>Chordata</taxon>
        <taxon>Craniata</taxon>
        <taxon>Vertebrata</taxon>
        <taxon>Euteleostomi</taxon>
        <taxon>Actinopterygii</taxon>
        <taxon>Neopterygii</taxon>
        <taxon>Teleostei</taxon>
        <taxon>Anguilliformes</taxon>
        <taxon>Anguillidae</taxon>
        <taxon>Anguilla</taxon>
    </lineage>
</organism>
<reference evidence="1" key="2">
    <citation type="journal article" date="2015" name="Fish Shellfish Immunol.">
        <title>Early steps in the European eel (Anguilla anguilla)-Vibrio vulnificus interaction in the gills: Role of the RtxA13 toxin.</title>
        <authorList>
            <person name="Callol A."/>
            <person name="Pajuelo D."/>
            <person name="Ebbesson L."/>
            <person name="Teles M."/>
            <person name="MacKenzie S."/>
            <person name="Amaro C."/>
        </authorList>
    </citation>
    <scope>NUCLEOTIDE SEQUENCE</scope>
</reference>
<proteinExistence type="predicted"/>
<evidence type="ECO:0000313" key="1">
    <source>
        <dbReference type="EMBL" id="JAH08879.1"/>
    </source>
</evidence>
<accession>A0A0E9PWL3</accession>